<comment type="caution">
    <text evidence="5">The sequence shown here is derived from an EMBL/GenBank/DDBJ whole genome shotgun (WGS) entry which is preliminary data.</text>
</comment>
<keyword evidence="2" id="KW-0547">Nucleotide-binding</keyword>
<evidence type="ECO:0000256" key="2">
    <source>
        <dbReference type="ARBA" id="ARBA00022741"/>
    </source>
</evidence>
<proteinExistence type="predicted"/>
<dbReference type="FunFam" id="1.10.510.10:FF:000571">
    <property type="entry name" value="Maternal embryonic leucine zipper kinase"/>
    <property type="match status" value="1"/>
</dbReference>
<accession>A0A8S1XS11</accession>
<sequence length="410" mass="47369">MSIPKHIVSKQMRSCTLISLNCNSLHLYLNQKTKFLDIMKQIQKSWNKNVQYIRLFKTDGQEVEELDLVNIKNGTILYAELSYQDFKPNIIQNDYDIIKKIGEGGQGIVLLGRNKITKKMVALKKILIKNYRGSDYEEIFTESKILKGLDHQNIVKLYQDYLIHNQNEFIMVMEYLKGGSLINQANQNLTEAESKVYLKQIVDAIAYCHENNIVHCDLKLENIMLVSSTSKELKIIDFGVSNYIGKQLESENFVGTLSYLPPEILVTSKKQIQPSQDVWAIGCIIYGLVFGRLPFDGANSSETFRNIINIKYSIPKQNVSQDLIDLLKKIFVNNAQERSTIFEIKSHPWFNQQPKLQKLLLQGNRKSSSMHSIKQKIAEDQIQVVSKQMIIQKRRSVIRFEKAQLIKKFN</sequence>
<keyword evidence="3" id="KW-0067">ATP-binding</keyword>
<evidence type="ECO:0000256" key="1">
    <source>
        <dbReference type="ARBA" id="ARBA00011245"/>
    </source>
</evidence>
<name>A0A8S1XS11_9CILI</name>
<dbReference type="PROSITE" id="PS50011">
    <property type="entry name" value="PROTEIN_KINASE_DOM"/>
    <property type="match status" value="1"/>
</dbReference>
<dbReference type="PANTHER" id="PTHR24346:SF30">
    <property type="entry name" value="MATERNAL EMBRYONIC LEUCINE ZIPPER KINASE"/>
    <property type="match status" value="1"/>
</dbReference>
<gene>
    <name evidence="5" type="ORF">PPENT_87.1.T1340009</name>
</gene>
<dbReference type="InterPro" id="IPR008271">
    <property type="entry name" value="Ser/Thr_kinase_AS"/>
</dbReference>
<organism evidence="5 6">
    <name type="scientific">Paramecium pentaurelia</name>
    <dbReference type="NCBI Taxonomy" id="43138"/>
    <lineage>
        <taxon>Eukaryota</taxon>
        <taxon>Sar</taxon>
        <taxon>Alveolata</taxon>
        <taxon>Ciliophora</taxon>
        <taxon>Intramacronucleata</taxon>
        <taxon>Oligohymenophorea</taxon>
        <taxon>Peniculida</taxon>
        <taxon>Parameciidae</taxon>
        <taxon>Paramecium</taxon>
    </lineage>
</organism>
<dbReference type="Proteomes" id="UP000689195">
    <property type="component" value="Unassembled WGS sequence"/>
</dbReference>
<dbReference type="GO" id="GO:0004674">
    <property type="term" value="F:protein serine/threonine kinase activity"/>
    <property type="evidence" value="ECO:0007669"/>
    <property type="project" value="TreeGrafter"/>
</dbReference>
<feature type="domain" description="Protein kinase" evidence="4">
    <location>
        <begin position="95"/>
        <end position="350"/>
    </location>
</feature>
<evidence type="ECO:0000313" key="6">
    <source>
        <dbReference type="Proteomes" id="UP000689195"/>
    </source>
</evidence>
<dbReference type="OrthoDB" id="10252171at2759"/>
<dbReference type="GO" id="GO:0035556">
    <property type="term" value="P:intracellular signal transduction"/>
    <property type="evidence" value="ECO:0007669"/>
    <property type="project" value="TreeGrafter"/>
</dbReference>
<dbReference type="Pfam" id="PF00069">
    <property type="entry name" value="Pkinase"/>
    <property type="match status" value="1"/>
</dbReference>
<dbReference type="AlphaFoldDB" id="A0A8S1XS11"/>
<dbReference type="InterPro" id="IPR000719">
    <property type="entry name" value="Prot_kinase_dom"/>
</dbReference>
<reference evidence="5" key="1">
    <citation type="submission" date="2021-01" db="EMBL/GenBank/DDBJ databases">
        <authorList>
            <consortium name="Genoscope - CEA"/>
            <person name="William W."/>
        </authorList>
    </citation>
    <scope>NUCLEOTIDE SEQUENCE</scope>
</reference>
<dbReference type="GO" id="GO:0005524">
    <property type="term" value="F:ATP binding"/>
    <property type="evidence" value="ECO:0007669"/>
    <property type="project" value="UniProtKB-KW"/>
</dbReference>
<protein>
    <recommendedName>
        <fullName evidence="4">Protein kinase domain-containing protein</fullName>
    </recommendedName>
</protein>
<dbReference type="GO" id="GO:0005737">
    <property type="term" value="C:cytoplasm"/>
    <property type="evidence" value="ECO:0007669"/>
    <property type="project" value="TreeGrafter"/>
</dbReference>
<dbReference type="EMBL" id="CAJJDO010000134">
    <property type="protein sequence ID" value="CAD8203458.1"/>
    <property type="molecule type" value="Genomic_DNA"/>
</dbReference>
<comment type="subunit">
    <text evidence="1">Monomer.</text>
</comment>
<dbReference type="PROSITE" id="PS00108">
    <property type="entry name" value="PROTEIN_KINASE_ST"/>
    <property type="match status" value="1"/>
</dbReference>
<keyword evidence="6" id="KW-1185">Reference proteome</keyword>
<evidence type="ECO:0000259" key="4">
    <source>
        <dbReference type="PROSITE" id="PS50011"/>
    </source>
</evidence>
<evidence type="ECO:0000313" key="5">
    <source>
        <dbReference type="EMBL" id="CAD8203458.1"/>
    </source>
</evidence>
<dbReference type="PANTHER" id="PTHR24346">
    <property type="entry name" value="MAP/MICROTUBULE AFFINITY-REGULATING KINASE"/>
    <property type="match status" value="1"/>
</dbReference>
<dbReference type="SMART" id="SM00220">
    <property type="entry name" value="S_TKc"/>
    <property type="match status" value="1"/>
</dbReference>
<evidence type="ECO:0000256" key="3">
    <source>
        <dbReference type="ARBA" id="ARBA00022840"/>
    </source>
</evidence>